<gene>
    <name evidence="2" type="primary">LOC118416229</name>
</gene>
<dbReference type="GeneID" id="118416229"/>
<organism evidence="1 2">
    <name type="scientific">Branchiostoma floridae</name>
    <name type="common">Florida lancelet</name>
    <name type="synonym">Amphioxus</name>
    <dbReference type="NCBI Taxonomy" id="7739"/>
    <lineage>
        <taxon>Eukaryota</taxon>
        <taxon>Metazoa</taxon>
        <taxon>Chordata</taxon>
        <taxon>Cephalochordata</taxon>
        <taxon>Leptocardii</taxon>
        <taxon>Amphioxiformes</taxon>
        <taxon>Branchiostomatidae</taxon>
        <taxon>Branchiostoma</taxon>
    </lineage>
</organism>
<dbReference type="OMA" id="ELREHFW"/>
<dbReference type="AlphaFoldDB" id="A0A9J7MSD1"/>
<dbReference type="Gene3D" id="3.40.50.150">
    <property type="entry name" value="Vaccinia Virus protein VP39"/>
    <property type="match status" value="1"/>
</dbReference>
<evidence type="ECO:0000313" key="1">
    <source>
        <dbReference type="Proteomes" id="UP000001554"/>
    </source>
</evidence>
<dbReference type="Proteomes" id="UP000001554">
    <property type="component" value="Chromosome 5"/>
</dbReference>
<dbReference type="SUPFAM" id="SSF53335">
    <property type="entry name" value="S-adenosyl-L-methionine-dependent methyltransferases"/>
    <property type="match status" value="1"/>
</dbReference>
<sequence length="199" mass="22577">MEMGGGGSNNLYLSYRSLVPGSILHDVEADLRVLGIGSGSGEADSIFLKKLLQSHSRVYSRVVEPCGERIEQFKALVREDPSFGGVKFDWCHQTAEEYFQNGESTKFHLLHAVHVLYFVEDLHATLRDMWEQLVEGGHMLIILEADKGTVWELREHFWKCFGHGDRLKTPIRTSGDVRQWLDAMGIRYVTSGVLPKSLR</sequence>
<name>A0A9J7MSD1_BRAFL</name>
<dbReference type="OrthoDB" id="5984880at2759"/>
<protein>
    <submittedName>
        <fullName evidence="2">Histamine N-methyltransferase-like</fullName>
    </submittedName>
</protein>
<proteinExistence type="predicted"/>
<keyword evidence="1" id="KW-1185">Reference proteome</keyword>
<evidence type="ECO:0000313" key="2">
    <source>
        <dbReference type="RefSeq" id="XP_035677206.1"/>
    </source>
</evidence>
<accession>A0A9J7MSD1</accession>
<reference evidence="2" key="2">
    <citation type="submission" date="2025-08" db="UniProtKB">
        <authorList>
            <consortium name="RefSeq"/>
        </authorList>
    </citation>
    <scope>IDENTIFICATION</scope>
    <source>
        <strain evidence="2">S238N-H82</strain>
        <tissue evidence="2">Testes</tissue>
    </source>
</reference>
<reference evidence="1" key="1">
    <citation type="journal article" date="2020" name="Nat. Ecol. Evol.">
        <title>Deeply conserved synteny resolves early events in vertebrate evolution.</title>
        <authorList>
            <person name="Simakov O."/>
            <person name="Marletaz F."/>
            <person name="Yue J.X."/>
            <person name="O'Connell B."/>
            <person name="Jenkins J."/>
            <person name="Brandt A."/>
            <person name="Calef R."/>
            <person name="Tung C.H."/>
            <person name="Huang T.K."/>
            <person name="Schmutz J."/>
            <person name="Satoh N."/>
            <person name="Yu J.K."/>
            <person name="Putnam N.H."/>
            <person name="Green R.E."/>
            <person name="Rokhsar D.S."/>
        </authorList>
    </citation>
    <scope>NUCLEOTIDE SEQUENCE [LARGE SCALE GENOMIC DNA]</scope>
    <source>
        <strain evidence="1">S238N-H82</strain>
    </source>
</reference>
<dbReference type="RefSeq" id="XP_035677206.1">
    <property type="nucleotide sequence ID" value="XM_035821313.1"/>
</dbReference>
<dbReference type="KEGG" id="bfo:118416229"/>
<dbReference type="InterPro" id="IPR029063">
    <property type="entry name" value="SAM-dependent_MTases_sf"/>
</dbReference>